<reference evidence="4" key="1">
    <citation type="submission" date="2008-03" db="EMBL/GenBank/DDBJ databases">
        <title>Complete sequence of chromosome of Beijerinckia indica subsp. indica ATCC 9039.</title>
        <authorList>
            <consortium name="US DOE Joint Genome Institute"/>
            <person name="Copeland A."/>
            <person name="Lucas S."/>
            <person name="Lapidus A."/>
            <person name="Glavina del Rio T."/>
            <person name="Dalin E."/>
            <person name="Tice H."/>
            <person name="Bruce D."/>
            <person name="Goodwin L."/>
            <person name="Pitluck S."/>
            <person name="LaButti K."/>
            <person name="Schmutz J."/>
            <person name="Larimer F."/>
            <person name="Land M."/>
            <person name="Hauser L."/>
            <person name="Kyrpides N."/>
            <person name="Mikhailova N."/>
            <person name="Dunfield P.F."/>
            <person name="Dedysh S.N."/>
            <person name="Liesack W."/>
            <person name="Saw J.H."/>
            <person name="Alam M."/>
            <person name="Chen Y."/>
            <person name="Murrell J.C."/>
            <person name="Richardson P."/>
        </authorList>
    </citation>
    <scope>NUCLEOTIDE SEQUENCE [LARGE SCALE GENOMIC DNA]</scope>
    <source>
        <strain evidence="4">ATCC 9039 / DSM 1715 / NCIMB 8712</strain>
    </source>
</reference>
<dbReference type="InterPro" id="IPR023346">
    <property type="entry name" value="Lysozyme-like_dom_sf"/>
</dbReference>
<dbReference type="SUPFAM" id="SSF53955">
    <property type="entry name" value="Lysozyme-like"/>
    <property type="match status" value="1"/>
</dbReference>
<gene>
    <name evidence="3" type="ordered locus">Bind_3374</name>
</gene>
<evidence type="ECO:0000256" key="1">
    <source>
        <dbReference type="SAM" id="Phobius"/>
    </source>
</evidence>
<feature type="domain" description="TtsA-like Glycoside hydrolase family 108" evidence="2">
    <location>
        <begin position="10"/>
        <end position="93"/>
    </location>
</feature>
<organism evidence="3 4">
    <name type="scientific">Beijerinckia indica subsp. indica (strain ATCC 9039 / DSM 1715 / NCIMB 8712)</name>
    <dbReference type="NCBI Taxonomy" id="395963"/>
    <lineage>
        <taxon>Bacteria</taxon>
        <taxon>Pseudomonadati</taxon>
        <taxon>Pseudomonadota</taxon>
        <taxon>Alphaproteobacteria</taxon>
        <taxon>Hyphomicrobiales</taxon>
        <taxon>Beijerinckiaceae</taxon>
        <taxon>Beijerinckia</taxon>
    </lineage>
</organism>
<dbReference type="OrthoDB" id="9815229at2"/>
<dbReference type="CDD" id="cd13926">
    <property type="entry name" value="N-acetylmuramidase_GH108"/>
    <property type="match status" value="1"/>
</dbReference>
<dbReference type="eggNOG" id="COG3926">
    <property type="taxonomic scope" value="Bacteria"/>
</dbReference>
<dbReference type="STRING" id="395963.Bind_3374"/>
<sequence length="257" mass="27163">MGQFKLCLPVTLRWEGGKSNDPRDPGGATQDGITQATYNASRDRHNLPHQSVFKMTAAERDAIYREDYWNKMLCDAMAPGVNLVTFDAGVNSGIQRALNWKAAAASSDRVQTIKGICARRLSFVEGLKTFPIFGKGWRNRIAGIEATAMTMAAGTVAKTVLSVEARSARSKAATAKALAKTVPAGAGGVEATHQIAGGGHLWLTLLLIALTGAAIAILIIRHKIQASRAQALEGAAITLSMPAATVIPTDKKESVGV</sequence>
<accession>B2IE00</accession>
<evidence type="ECO:0000313" key="3">
    <source>
        <dbReference type="EMBL" id="ACB96931.1"/>
    </source>
</evidence>
<dbReference type="Pfam" id="PF05838">
    <property type="entry name" value="Glyco_hydro_108"/>
    <property type="match status" value="1"/>
</dbReference>
<keyword evidence="1" id="KW-1133">Transmembrane helix</keyword>
<dbReference type="EMBL" id="CP001016">
    <property type="protein sequence ID" value="ACB96931.1"/>
    <property type="molecule type" value="Genomic_DNA"/>
</dbReference>
<keyword evidence="1" id="KW-0812">Transmembrane</keyword>
<feature type="transmembrane region" description="Helical" evidence="1">
    <location>
        <begin position="201"/>
        <end position="220"/>
    </location>
</feature>
<dbReference type="InterPro" id="IPR008565">
    <property type="entry name" value="TtsA-like_GH18_dom"/>
</dbReference>
<dbReference type="Proteomes" id="UP000001695">
    <property type="component" value="Chromosome"/>
</dbReference>
<reference evidence="3 4" key="2">
    <citation type="journal article" date="2010" name="J. Bacteriol.">
        <title>Complete genome sequence of Beijerinckia indica subsp. indica.</title>
        <authorList>
            <person name="Tamas I."/>
            <person name="Dedysh S.N."/>
            <person name="Liesack W."/>
            <person name="Stott M.B."/>
            <person name="Alam M."/>
            <person name="Murrell J.C."/>
            <person name="Dunfield P.F."/>
        </authorList>
    </citation>
    <scope>NUCLEOTIDE SEQUENCE [LARGE SCALE GENOMIC DNA]</scope>
    <source>
        <strain evidence="4">ATCC 9039 / DSM 1715 / NCIMB 8712</strain>
    </source>
</reference>
<keyword evidence="4" id="KW-1185">Reference proteome</keyword>
<dbReference type="HOGENOM" id="CLU_082693_0_0_5"/>
<protein>
    <recommendedName>
        <fullName evidence="2">TtsA-like Glycoside hydrolase family 108 domain-containing protein</fullName>
    </recommendedName>
</protein>
<keyword evidence="1" id="KW-0472">Membrane</keyword>
<proteinExistence type="predicted"/>
<dbReference type="AlphaFoldDB" id="B2IE00"/>
<dbReference type="RefSeq" id="WP_012386279.1">
    <property type="nucleotide sequence ID" value="NC_010581.1"/>
</dbReference>
<dbReference type="Gene3D" id="1.20.141.10">
    <property type="entry name" value="Chitosanase, subunit A, domain 1"/>
    <property type="match status" value="1"/>
</dbReference>
<dbReference type="KEGG" id="bid:Bind_3374"/>
<evidence type="ECO:0000259" key="2">
    <source>
        <dbReference type="Pfam" id="PF05838"/>
    </source>
</evidence>
<dbReference type="CAZy" id="GH108">
    <property type="family name" value="Glycoside Hydrolase Family 108"/>
</dbReference>
<name>B2IE00_BEII9</name>
<evidence type="ECO:0000313" key="4">
    <source>
        <dbReference type="Proteomes" id="UP000001695"/>
    </source>
</evidence>